<evidence type="ECO:0000256" key="2">
    <source>
        <dbReference type="ARBA" id="ARBA00023315"/>
    </source>
</evidence>
<proteinExistence type="predicted"/>
<dbReference type="PANTHER" id="PTHR43877">
    <property type="entry name" value="AMINOALKYLPHOSPHONATE N-ACETYLTRANSFERASE-RELATED-RELATED"/>
    <property type="match status" value="1"/>
</dbReference>
<dbReference type="InterPro" id="IPR000182">
    <property type="entry name" value="GNAT_dom"/>
</dbReference>
<feature type="domain" description="N-acetyltransferase" evidence="3">
    <location>
        <begin position="19"/>
        <end position="171"/>
    </location>
</feature>
<dbReference type="InterPro" id="IPR050832">
    <property type="entry name" value="Bact_Acetyltransf"/>
</dbReference>
<dbReference type="SUPFAM" id="SSF55729">
    <property type="entry name" value="Acyl-CoA N-acyltransferases (Nat)"/>
    <property type="match status" value="1"/>
</dbReference>
<dbReference type="InterPro" id="IPR016181">
    <property type="entry name" value="Acyl_CoA_acyltransferase"/>
</dbReference>
<dbReference type="Gene3D" id="3.40.630.30">
    <property type="match status" value="1"/>
</dbReference>
<reference evidence="4 5" key="1">
    <citation type="submission" date="2020-06" db="EMBL/GenBank/DDBJ databases">
        <authorList>
            <person name="Cao W.R."/>
        </authorList>
    </citation>
    <scope>NUCLEOTIDE SEQUENCE [LARGE SCALE GENOMIC DNA]</scope>
    <source>
        <strain evidence="4 5">B1Z28</strain>
    </source>
</reference>
<keyword evidence="5" id="KW-1185">Reference proteome</keyword>
<dbReference type="PANTHER" id="PTHR43877:SF1">
    <property type="entry name" value="ACETYLTRANSFERASE"/>
    <property type="match status" value="1"/>
</dbReference>
<evidence type="ECO:0000313" key="4">
    <source>
        <dbReference type="EMBL" id="NVO58174.1"/>
    </source>
</evidence>
<dbReference type="Proteomes" id="UP000630805">
    <property type="component" value="Unassembled WGS sequence"/>
</dbReference>
<dbReference type="PROSITE" id="PS51186">
    <property type="entry name" value="GNAT"/>
    <property type="match status" value="1"/>
</dbReference>
<keyword evidence="1" id="KW-0808">Transferase</keyword>
<sequence>MDLDARFRQTHRTGCLEAVGFRSAQEGDANGIASVLQNLFDAGKRSKSCTAEFVLGHYISHPDSIRCTVAVERDGRILGFQSLRHAVANNPYDVTVGWGIIGTHIRPAAARRGIGRGLFAQTRDAARAFGLSFIDATIGAENTEGLAYYEAMGFRAYRQPEDAVSKVYQLQ</sequence>
<dbReference type="CDD" id="cd04301">
    <property type="entry name" value="NAT_SF"/>
    <property type="match status" value="1"/>
</dbReference>
<comment type="caution">
    <text evidence="4">The sequence shown here is derived from an EMBL/GenBank/DDBJ whole genome shotgun (WGS) entry which is preliminary data.</text>
</comment>
<evidence type="ECO:0000313" key="5">
    <source>
        <dbReference type="Proteomes" id="UP000630805"/>
    </source>
</evidence>
<evidence type="ECO:0000259" key="3">
    <source>
        <dbReference type="PROSITE" id="PS51186"/>
    </source>
</evidence>
<dbReference type="Pfam" id="PF00583">
    <property type="entry name" value="Acetyltransf_1"/>
    <property type="match status" value="1"/>
</dbReference>
<gene>
    <name evidence="4" type="ORF">HW561_20480</name>
</gene>
<accession>A0ABX2PYW4</accession>
<evidence type="ECO:0000256" key="1">
    <source>
        <dbReference type="ARBA" id="ARBA00022679"/>
    </source>
</evidence>
<protein>
    <submittedName>
        <fullName evidence="4">GNAT family N-acetyltransferase</fullName>
    </submittedName>
</protein>
<keyword evidence="2" id="KW-0012">Acyltransferase</keyword>
<dbReference type="EMBL" id="JABXWT010000019">
    <property type="protein sequence ID" value="NVO58174.1"/>
    <property type="molecule type" value="Genomic_DNA"/>
</dbReference>
<organism evidence="4 5">
    <name type="scientific">Ruegeria haliotis</name>
    <dbReference type="NCBI Taxonomy" id="2747601"/>
    <lineage>
        <taxon>Bacteria</taxon>
        <taxon>Pseudomonadati</taxon>
        <taxon>Pseudomonadota</taxon>
        <taxon>Alphaproteobacteria</taxon>
        <taxon>Rhodobacterales</taxon>
        <taxon>Roseobacteraceae</taxon>
        <taxon>Ruegeria</taxon>
    </lineage>
</organism>
<name>A0ABX2PYW4_9RHOB</name>
<dbReference type="RefSeq" id="WP_176867218.1">
    <property type="nucleotide sequence ID" value="NZ_JABXWT010000019.1"/>
</dbReference>